<evidence type="ECO:0000313" key="1">
    <source>
        <dbReference type="EMBL" id="CAT05160.1"/>
    </source>
</evidence>
<name>C5J6Q0_MESCH</name>
<evidence type="ECO:0000313" key="2">
    <source>
        <dbReference type="Proteomes" id="UP000001491"/>
    </source>
</evidence>
<dbReference type="EMBL" id="FM864216">
    <property type="protein sequence ID" value="CAT05160.1"/>
    <property type="molecule type" value="Genomic_DNA"/>
</dbReference>
<protein>
    <submittedName>
        <fullName evidence="1">Uncharacterized protein</fullName>
    </submittedName>
</protein>
<dbReference type="AlphaFoldDB" id="C5J6Q0"/>
<reference evidence="2" key="1">
    <citation type="journal article" date="2009" name="BMC Bioinformatics">
        <title>The Mycoplasma conjunctivae genome sequencing, annotation and analysis.</title>
        <authorList>
            <person name="Calderon-Copete S.P."/>
            <person name="Wigger G."/>
            <person name="Wunderlin C."/>
            <person name="Schmidheini T."/>
            <person name="Frey J."/>
            <person name="Quail M.A."/>
            <person name="Falquet L."/>
        </authorList>
    </citation>
    <scope>NUCLEOTIDE SEQUENCE [LARGE SCALE GENOMIC DNA]</scope>
    <source>
        <strain evidence="2">ATCC 25834 / NCTC 10147 / HRC/581</strain>
    </source>
</reference>
<accession>C5J6Q0</accession>
<organism evidence="1 2">
    <name type="scientific">Mesomycoplasma conjunctivae (strain ATCC 25834 / NCTC 10147 / HRC/581)</name>
    <name type="common">Mycoplasma conjunctivae</name>
    <dbReference type="NCBI Taxonomy" id="572263"/>
    <lineage>
        <taxon>Bacteria</taxon>
        <taxon>Bacillati</taxon>
        <taxon>Mycoplasmatota</taxon>
        <taxon>Mycoplasmoidales</taxon>
        <taxon>Metamycoplasmataceae</taxon>
        <taxon>Mesomycoplasma</taxon>
    </lineage>
</organism>
<dbReference type="eggNOG" id="ENOG5031ZEI">
    <property type="taxonomic scope" value="Bacteria"/>
</dbReference>
<dbReference type="Proteomes" id="UP000001491">
    <property type="component" value="Chromosome"/>
</dbReference>
<proteinExistence type="predicted"/>
<gene>
    <name evidence="1" type="ordered locus">MCJ_004580</name>
</gene>
<sequence>MKIRHHIEVNKFNSCISLVSESEIHLLSLVAAFALNLKSREDKNTKILFSSNLETNNLNIKINSIFDNYNYQTFFGQLSHKKVIKLDDFLLSMLCFNKNIEFDYYIFVEKIYTKQWKLFIWNKEAKPLDVKILEQIVKNYLENSDIKFKTISKLNIYNLDIVNILKTSYLFKAGDRKNSKLIVFNDSYSTSYIPYFLKNIGYDIKFKYDQKKYWKTSLEFFFSKRNINAAIDVKNQFLLVKIGRKFQIINNLDALLLIIYYWLFVVNLNKNIVIVSPINLNYLSQLNSRILYSPKFPIIFDFEKFVFLFVTADLKINFFPHSNVESNNFDLFGIIFLEVLNYYNSQQKSYLEMVKIISRLTHFLDNELITFNSNKPIKEIIYYLTKMKEIKEVVNNQDFYNNKEILATFEYHNSENQLFLLYNKELDKYYIRYFFGNATLKETKKIVKKIKKVIK</sequence>
<keyword evidence="2" id="KW-1185">Reference proteome</keyword>
<dbReference type="HOGENOM" id="CLU_601062_0_0_14"/>
<dbReference type="KEGG" id="mco:MCJ_004580"/>